<evidence type="ECO:0000313" key="6">
    <source>
        <dbReference type="EMBL" id="MBR0561015.1"/>
    </source>
</evidence>
<dbReference type="Pfam" id="PF18559">
    <property type="entry name" value="Exop_C"/>
    <property type="match status" value="1"/>
</dbReference>
<reference evidence="7 8" key="1">
    <citation type="journal article" date="2021" name="Microbiol. Resour. Announc.">
        <title>Draft Genome Sequence of Coralloluteibacterium stylophorae LMG 29479T.</title>
        <authorList>
            <person name="Karlyshev A.V."/>
            <person name="Kudryashova E.B."/>
            <person name="Ariskina E.V."/>
            <person name="Conroy A.P."/>
            <person name="Abidueva E.Y."/>
        </authorList>
    </citation>
    <scope>NUCLEOTIDE SEQUENCE [LARGE SCALE GENOMIC DNA]</scope>
    <source>
        <strain evidence="7 8">LMG 29479</strain>
    </source>
</reference>
<dbReference type="InterPro" id="IPR051915">
    <property type="entry name" value="Cellulose_Degrad_GH3"/>
</dbReference>
<name>A0A8J7VQ93_9GAMM</name>
<dbReference type="PRINTS" id="PR00133">
    <property type="entry name" value="GLHYDRLASE3"/>
</dbReference>
<accession>A0A8J7VQ93</accession>
<evidence type="ECO:0000259" key="5">
    <source>
        <dbReference type="Pfam" id="PF18559"/>
    </source>
</evidence>
<feature type="signal peptide" evidence="2">
    <location>
        <begin position="1"/>
        <end position="29"/>
    </location>
</feature>
<dbReference type="Pfam" id="PF01915">
    <property type="entry name" value="Glyco_hydro_3_C"/>
    <property type="match status" value="1"/>
</dbReference>
<evidence type="ECO:0000313" key="7">
    <source>
        <dbReference type="EMBL" id="MBS7456861.1"/>
    </source>
</evidence>
<dbReference type="InterPro" id="IPR001764">
    <property type="entry name" value="Glyco_hydro_3_N"/>
</dbReference>
<dbReference type="Gene3D" id="3.20.20.300">
    <property type="entry name" value="Glycoside hydrolase, family 3, N-terminal domain"/>
    <property type="match status" value="1"/>
</dbReference>
<dbReference type="SUPFAM" id="SSF52279">
    <property type="entry name" value="Beta-D-glucan exohydrolase, C-terminal domain"/>
    <property type="match status" value="1"/>
</dbReference>
<dbReference type="PANTHER" id="PTHR30620">
    <property type="entry name" value="PERIPLASMIC BETA-GLUCOSIDASE-RELATED"/>
    <property type="match status" value="1"/>
</dbReference>
<dbReference type="InterPro" id="IPR002772">
    <property type="entry name" value="Glyco_hydro_3_C"/>
</dbReference>
<reference evidence="6" key="2">
    <citation type="submission" date="2021-04" db="EMBL/GenBank/DDBJ databases">
        <authorList>
            <person name="Karlyshev A.V."/>
        </authorList>
    </citation>
    <scope>NUCLEOTIDE SEQUENCE</scope>
    <source>
        <strain evidence="6">LMG 29479</strain>
    </source>
</reference>
<dbReference type="InterPro" id="IPR036881">
    <property type="entry name" value="Glyco_hydro_3_C_sf"/>
</dbReference>
<dbReference type="InterPro" id="IPR041443">
    <property type="entry name" value="Exop_C"/>
</dbReference>
<feature type="chain" id="PRO_5042774096" evidence="2">
    <location>
        <begin position="30"/>
        <end position="853"/>
    </location>
</feature>
<feature type="domain" description="Glycoside hydrolase family 3 C-terminal" evidence="4">
    <location>
        <begin position="438"/>
        <end position="652"/>
    </location>
</feature>
<protein>
    <submittedName>
        <fullName evidence="6">Exo 1,3/1,4-beta-D-glucan glucohydrolase</fullName>
    </submittedName>
</protein>
<evidence type="ECO:0000256" key="1">
    <source>
        <dbReference type="ARBA" id="ARBA00022801"/>
    </source>
</evidence>
<dbReference type="InterPro" id="IPR017853">
    <property type="entry name" value="GH"/>
</dbReference>
<evidence type="ECO:0000256" key="2">
    <source>
        <dbReference type="SAM" id="SignalP"/>
    </source>
</evidence>
<organism evidence="6">
    <name type="scientific">Coralloluteibacterium stylophorae</name>
    <dbReference type="NCBI Taxonomy" id="1776034"/>
    <lineage>
        <taxon>Bacteria</taxon>
        <taxon>Pseudomonadati</taxon>
        <taxon>Pseudomonadota</taxon>
        <taxon>Gammaproteobacteria</taxon>
        <taxon>Lysobacterales</taxon>
        <taxon>Lysobacteraceae</taxon>
        <taxon>Coralloluteibacterium</taxon>
    </lineage>
</organism>
<dbReference type="GO" id="GO:0009251">
    <property type="term" value="P:glucan catabolic process"/>
    <property type="evidence" value="ECO:0007669"/>
    <property type="project" value="TreeGrafter"/>
</dbReference>
<dbReference type="Gene3D" id="3.40.50.1700">
    <property type="entry name" value="Glycoside hydrolase family 3 C-terminal domain"/>
    <property type="match status" value="1"/>
</dbReference>
<dbReference type="RefSeq" id="WP_211924985.1">
    <property type="nucleotide sequence ID" value="NZ_JAGQFT020000004.1"/>
</dbReference>
<proteinExistence type="predicted"/>
<dbReference type="GO" id="GO:0008422">
    <property type="term" value="F:beta-glucosidase activity"/>
    <property type="evidence" value="ECO:0007669"/>
    <property type="project" value="TreeGrafter"/>
</dbReference>
<dbReference type="AlphaFoldDB" id="A0A8J7VQ93"/>
<dbReference type="InterPro" id="IPR036962">
    <property type="entry name" value="Glyco_hydro_3_N_sf"/>
</dbReference>
<evidence type="ECO:0000259" key="4">
    <source>
        <dbReference type="Pfam" id="PF01915"/>
    </source>
</evidence>
<dbReference type="EMBL" id="JAGQFT020000004">
    <property type="protein sequence ID" value="MBS7456861.1"/>
    <property type="molecule type" value="Genomic_DNA"/>
</dbReference>
<keyword evidence="8" id="KW-1185">Reference proteome</keyword>
<gene>
    <name evidence="6" type="ORF">KB893_00565</name>
    <name evidence="7" type="ORF">KB893_006910</name>
</gene>
<dbReference type="Gene3D" id="2.60.120.430">
    <property type="entry name" value="Galactose-binding lectin"/>
    <property type="match status" value="1"/>
</dbReference>
<sequence>MTATTPSPHRRRMLLRGALVLSLAGIGIAATCGAQTQPTPAAHDATLWPQPEWPFGAEPELEARITALMAGMSVEDKVGQLIQGDIASLTPEDVRRYRLGSVLAGGNSDPGGRYDASPAQWLALADAFYEASMDTSTGGHGIPILFGIDAVHGQSNVVGATLFPHNIGLGATRDADLMRRIGEITAVETRVTGMEWTFAPTVAVPRDDRWGRTYEGYSEAPEVVASFSAAMVEGLQGEVGSEAFLDGRHVASSVKHFLGDGGTRNGIDQGDTQVDEATLVRIHNAGYPPALEAGAQIVMASFNSWNGVKTTGNRHLLTDVLKARMNFGGFVVSDWNGHGQIPGCSNERCPQAFNAGLDMAMAPDSWKGMYDSTVAAVRAGTIPMARIDDAVRRVLRVKLRLGLFEAGRPSQRPLGGDYDLLGSPAHRAVAREAVRKSLVLLKNQGGVLPLDPRRHVLVAGDGADDVGKQSGGWTLNWQGRGTRRADFPNADSIFEGIERQVEAAGGTATLAVDGTYEARPDVAVVVFGEDPYAEFQGDVPTLAYKPGDDADLELIRRFEADGIPVVAVFLSGRPLWVNREINAADAFVAAWLPGSEGAGVADVLLRDAQGRVQHDFQGRLSFSWPRTAVQFENNVGQPGYDPQFAFGYGLTYADDGDLAPLPESPGITGPLAAPGVYFARGRASGGFSMRLLAGDGAQPVTSLPAASGDGHLRIEGMDHEAQEDAWRMRWSGEAGVALVADEPLDLTREANGDVMLVLHARRGGDAVPLSLTAGCGEGCGGTVEMQPLLARMPAGTWTRIGVPLKCLVRAGLDVARVRVPMQLETAGPLDLALSRVALGTQGEAEQVLDCSAD</sequence>
<feature type="domain" description="ExoP galactose-binding-like" evidence="5">
    <location>
        <begin position="688"/>
        <end position="837"/>
    </location>
</feature>
<evidence type="ECO:0000259" key="3">
    <source>
        <dbReference type="Pfam" id="PF00933"/>
    </source>
</evidence>
<feature type="domain" description="Glycoside hydrolase family 3 N-terminal" evidence="3">
    <location>
        <begin position="74"/>
        <end position="397"/>
    </location>
</feature>
<comment type="caution">
    <text evidence="6">The sequence shown here is derived from an EMBL/GenBank/DDBJ whole genome shotgun (WGS) entry which is preliminary data.</text>
</comment>
<dbReference type="PANTHER" id="PTHR30620:SF77">
    <property type="entry name" value="LYSOSOMAL BETA GLUCOSIDASE-LIKE"/>
    <property type="match status" value="1"/>
</dbReference>
<keyword evidence="2" id="KW-0732">Signal</keyword>
<dbReference type="SUPFAM" id="SSF51445">
    <property type="entry name" value="(Trans)glycosidases"/>
    <property type="match status" value="1"/>
</dbReference>
<dbReference type="Pfam" id="PF00933">
    <property type="entry name" value="Glyco_hydro_3"/>
    <property type="match status" value="1"/>
</dbReference>
<keyword evidence="1" id="KW-0378">Hydrolase</keyword>
<dbReference type="EMBL" id="JAGQFT010000002">
    <property type="protein sequence ID" value="MBR0561015.1"/>
    <property type="molecule type" value="Genomic_DNA"/>
</dbReference>
<dbReference type="Proteomes" id="UP000675747">
    <property type="component" value="Unassembled WGS sequence"/>
</dbReference>
<evidence type="ECO:0000313" key="8">
    <source>
        <dbReference type="Proteomes" id="UP000675747"/>
    </source>
</evidence>